<dbReference type="InterPro" id="IPR008733">
    <property type="entry name" value="PEX11"/>
</dbReference>
<feature type="transmembrane region" description="Helical" evidence="4">
    <location>
        <begin position="229"/>
        <end position="251"/>
    </location>
</feature>
<reference evidence="5" key="1">
    <citation type="submission" date="2022-11" db="EMBL/GenBank/DDBJ databases">
        <authorList>
            <person name="Petersen C."/>
        </authorList>
    </citation>
    <scope>NUCLEOTIDE SEQUENCE</scope>
    <source>
        <strain evidence="5">IBT 26290</strain>
    </source>
</reference>
<proteinExistence type="predicted"/>
<keyword evidence="4" id="KW-1133">Transmembrane helix</keyword>
<evidence type="ECO:0000256" key="2">
    <source>
        <dbReference type="ARBA" id="ARBA00023140"/>
    </source>
</evidence>
<sequence>MAQLSPTRSRASLPKQLANFTNSTAGLDLTLRLFHSLALIGSGLEFDDTTVMRCSIAASQIGLARRYLRFFGFIGCFQNVSDILATGSSFRNRAAMMDLFESTCLGMYLALEGTTMVSLPVSYRSQSKHSVNRAGQLHDMNIFLVPWYTPILLESYKFWFYAMCVAIARTVSVLLFGPVVPSTPKGSIDEKKDHTSSDYPSSTLVPVTSSLLTRLVIDSLDLTIPGSLLGWFPVSDMGVAFTMLASTILVWPTAWAKAQP</sequence>
<keyword evidence="4" id="KW-0812">Transmembrane</keyword>
<dbReference type="RefSeq" id="XP_056548577.1">
    <property type="nucleotide sequence ID" value="XM_056684971.1"/>
</dbReference>
<evidence type="ECO:0000256" key="4">
    <source>
        <dbReference type="SAM" id="Phobius"/>
    </source>
</evidence>
<keyword evidence="2" id="KW-0576">Peroxisome</keyword>
<protein>
    <submittedName>
        <fullName evidence="5">Uncharacterized protein</fullName>
    </submittedName>
</protein>
<evidence type="ECO:0000256" key="3">
    <source>
        <dbReference type="ARBA" id="ARBA00046271"/>
    </source>
</evidence>
<comment type="caution">
    <text evidence="5">The sequence shown here is derived from an EMBL/GenBank/DDBJ whole genome shotgun (WGS) entry which is preliminary data.</text>
</comment>
<evidence type="ECO:0000256" key="1">
    <source>
        <dbReference type="ARBA" id="ARBA00023136"/>
    </source>
</evidence>
<keyword evidence="1 4" id="KW-0472">Membrane</keyword>
<dbReference type="OrthoDB" id="3636394at2759"/>
<dbReference type="GeneID" id="81424147"/>
<accession>A0A9W9III1</accession>
<gene>
    <name evidence="5" type="ORF">N7482_002846</name>
</gene>
<evidence type="ECO:0000313" key="6">
    <source>
        <dbReference type="Proteomes" id="UP001149163"/>
    </source>
</evidence>
<evidence type="ECO:0000313" key="5">
    <source>
        <dbReference type="EMBL" id="KAJ5176969.1"/>
    </source>
</evidence>
<name>A0A9W9III1_9EURO</name>
<dbReference type="Proteomes" id="UP001149163">
    <property type="component" value="Unassembled WGS sequence"/>
</dbReference>
<dbReference type="EMBL" id="JAPQKN010000001">
    <property type="protein sequence ID" value="KAJ5176969.1"/>
    <property type="molecule type" value="Genomic_DNA"/>
</dbReference>
<organism evidence="5 6">
    <name type="scientific">Penicillium canariense</name>
    <dbReference type="NCBI Taxonomy" id="189055"/>
    <lineage>
        <taxon>Eukaryota</taxon>
        <taxon>Fungi</taxon>
        <taxon>Dikarya</taxon>
        <taxon>Ascomycota</taxon>
        <taxon>Pezizomycotina</taxon>
        <taxon>Eurotiomycetes</taxon>
        <taxon>Eurotiomycetidae</taxon>
        <taxon>Eurotiales</taxon>
        <taxon>Aspergillaceae</taxon>
        <taxon>Penicillium</taxon>
    </lineage>
</organism>
<dbReference type="GO" id="GO:0016559">
    <property type="term" value="P:peroxisome fission"/>
    <property type="evidence" value="ECO:0007669"/>
    <property type="project" value="InterPro"/>
</dbReference>
<dbReference type="Pfam" id="PF05648">
    <property type="entry name" value="PEX11"/>
    <property type="match status" value="2"/>
</dbReference>
<comment type="subcellular location">
    <subcellularLocation>
        <location evidence="3">Peroxisome membrane</location>
    </subcellularLocation>
</comment>
<reference evidence="5" key="2">
    <citation type="journal article" date="2023" name="IMA Fungus">
        <title>Comparative genomic study of the Penicillium genus elucidates a diverse pangenome and 15 lateral gene transfer events.</title>
        <authorList>
            <person name="Petersen C."/>
            <person name="Sorensen T."/>
            <person name="Nielsen M.R."/>
            <person name="Sondergaard T.E."/>
            <person name="Sorensen J.L."/>
            <person name="Fitzpatrick D.A."/>
            <person name="Frisvad J.C."/>
            <person name="Nielsen K.L."/>
        </authorList>
    </citation>
    <scope>NUCLEOTIDE SEQUENCE</scope>
    <source>
        <strain evidence="5">IBT 26290</strain>
    </source>
</reference>
<dbReference type="GO" id="GO:0005778">
    <property type="term" value="C:peroxisomal membrane"/>
    <property type="evidence" value="ECO:0007669"/>
    <property type="project" value="UniProtKB-SubCell"/>
</dbReference>
<dbReference type="AlphaFoldDB" id="A0A9W9III1"/>
<feature type="transmembrane region" description="Helical" evidence="4">
    <location>
        <begin position="158"/>
        <end position="179"/>
    </location>
</feature>
<keyword evidence="6" id="KW-1185">Reference proteome</keyword>